<protein>
    <submittedName>
        <fullName evidence="4">YhdP family protein</fullName>
    </submittedName>
</protein>
<name>A0AAV3U761_9ALTE</name>
<feature type="transmembrane region" description="Helical" evidence="2">
    <location>
        <begin position="12"/>
        <end position="30"/>
    </location>
</feature>
<evidence type="ECO:0000313" key="4">
    <source>
        <dbReference type="EMBL" id="GAA4952826.1"/>
    </source>
</evidence>
<feature type="domain" description="YhdP central" evidence="3">
    <location>
        <begin position="4"/>
        <end position="1289"/>
    </location>
</feature>
<dbReference type="PANTHER" id="PTHR38690">
    <property type="entry name" value="PROTEASE-RELATED"/>
    <property type="match status" value="1"/>
</dbReference>
<organism evidence="4 5">
    <name type="scientific">Halioxenophilus aromaticivorans</name>
    <dbReference type="NCBI Taxonomy" id="1306992"/>
    <lineage>
        <taxon>Bacteria</taxon>
        <taxon>Pseudomonadati</taxon>
        <taxon>Pseudomonadota</taxon>
        <taxon>Gammaproteobacteria</taxon>
        <taxon>Alteromonadales</taxon>
        <taxon>Alteromonadaceae</taxon>
        <taxon>Halioxenophilus</taxon>
    </lineage>
</organism>
<dbReference type="PANTHER" id="PTHR38690:SF1">
    <property type="entry name" value="PROTEASE"/>
    <property type="match status" value="1"/>
</dbReference>
<dbReference type="Pfam" id="PF13116">
    <property type="entry name" value="YhdP"/>
    <property type="match status" value="1"/>
</dbReference>
<comment type="caution">
    <text evidence="4">The sequence shown here is derived from an EMBL/GenBank/DDBJ whole genome shotgun (WGS) entry which is preliminary data.</text>
</comment>
<sequence>MKKFLVTSARWFWIITAIIVVLAAVAVQLAREFSPSLNDNTDFFAARIAKLLNSQVKIGELEAQWTGFTPSVRVRNLDIYPKHSKANNTPPSVQVGEAALQIDVLRSLLQLRPVITDVSLIDANVRLTQTKQGSWHLAGIKTTAQGNTPSIDDPMDIFLLAERANVDDVKLRLRNYYGNEFDFSISSVQFENSDLFHRVSANLTIDNEPILEFVMEAEGDPRAEGERDLEAYLKVSDLPVIDIQDLLLSSGWNIHGDELQNSNLGLTAWLSSQRKGYYQVSGDIDLELVDTYIKDSLAMPSQVVGRFQAELGPGDSEQPVLLQVHDLAIAWPDVTLSKTNVQLDYSKNVWNIHADHLDLAEVTAGFKAFGMQQPLLNSAVEGLNARGGVANVAIGIPASNPAEFSIQANLEQVSVDSWRGAPALTNINGFVSSGAKDGYVLLADAPEFAVHFPDIFANGLDFNSVQGSVGWQLRPRDNAIYVNSGLLQLTRNESEVSGKFRLFLPWVDGSEPMNMTLAVGLTNGKADERENYIPTVIDKDLREWLATGIQGGDVPQAGFLYRGPFGGEYVETAVQLWFSVLGGAVNYHPDWPVVNDVAATVVVDNDRVEAAIGEASLWNANAKDADLIINSNGDQLDLKLTAQIDAPGEDGLRFLRETPLREAVGEVFNEWQLGSRVTGSIDLELPLSGDTSGGYQRLELSVAPGDLKLNELKLDFTDVRGNLVYDSKKGITSRGMDGKLWGEDVHVTLTSPLVEEDPHYPKRDILAHFKGKTDVSKLQQWLESPELKFGRGKAEIEGSLRVPVAEDGPLVELALKSDLVGVTLDLPAPLNKNSETPVDLAVHIPVYEDRTEVHISANELLNAQIELQGDYVSSVGVAIGGKPIMQDGEIQITGALPGGDFYDWLDVIEQYMEYAEAYPSDPNAPELLAGINLYIEQATMDDLVADNLRLLGTQNTDHWLFDVDSQMIRGEIVLPDDEAAPMRATIDYLRLPEEPEPEDGTATADPMADVVLADLPNMDVNLDKFFIGNENYGAWKFKLRQAEHGVVASEILGSVRGMAVIGSDGSLEGEGARLQWLNQDGIVTTHFKGKLIASDLREVLYLWQQPEVVETSKAFFDADISWKGSPAMVDYVNFNGSIGVDIEHGRFLEGVEGGGDALLRLVALFNFDSWARRLRLGLSDIVDKGLTFDSIDGRLVFDDHRLLLPEPIIVKAPSSTLRYAGTFDLQNELLDTKLVATLPVGGNLTFLAAVAAGLPAAAGIWAVSKIFKKQVSKVASVSYHIHGDWANPQSEFDRLFDNNAVRKDKSSKEADGPGEDLPGSEFLSPELLAPDTSSDNQSNPEAAVPERFDTAEPGTDPTQKSNPDEGSNPAQPAQTRPEFLPESYSEGESLSPKPGAES</sequence>
<dbReference type="EMBL" id="BAABLX010000029">
    <property type="protein sequence ID" value="GAA4952826.1"/>
    <property type="molecule type" value="Genomic_DNA"/>
</dbReference>
<feature type="compositionally biased region" description="Polar residues" evidence="1">
    <location>
        <begin position="1331"/>
        <end position="1340"/>
    </location>
</feature>
<proteinExistence type="predicted"/>
<evidence type="ECO:0000256" key="1">
    <source>
        <dbReference type="SAM" id="MobiDB-lite"/>
    </source>
</evidence>
<dbReference type="InterPro" id="IPR025263">
    <property type="entry name" value="YhdP_central"/>
</dbReference>
<dbReference type="NCBIfam" id="TIGR02099">
    <property type="entry name" value="YhdP family protein"/>
    <property type="match status" value="1"/>
</dbReference>
<evidence type="ECO:0000256" key="2">
    <source>
        <dbReference type="SAM" id="Phobius"/>
    </source>
</evidence>
<dbReference type="Proteomes" id="UP001409585">
    <property type="component" value="Unassembled WGS sequence"/>
</dbReference>
<keyword evidence="5" id="KW-1185">Reference proteome</keyword>
<evidence type="ECO:0000259" key="3">
    <source>
        <dbReference type="Pfam" id="PF13116"/>
    </source>
</evidence>
<evidence type="ECO:0000313" key="5">
    <source>
        <dbReference type="Proteomes" id="UP001409585"/>
    </source>
</evidence>
<accession>A0AAV3U761</accession>
<gene>
    <name evidence="4" type="ORF">GCM10025791_37110</name>
</gene>
<feature type="compositionally biased region" description="Polar residues" evidence="1">
    <location>
        <begin position="1356"/>
        <end position="1374"/>
    </location>
</feature>
<keyword evidence="2" id="KW-1133">Transmembrane helix</keyword>
<keyword evidence="2" id="KW-0812">Transmembrane</keyword>
<dbReference type="InterPro" id="IPR011836">
    <property type="entry name" value="YhdP"/>
</dbReference>
<dbReference type="RefSeq" id="WP_345425980.1">
    <property type="nucleotide sequence ID" value="NZ_AP031496.1"/>
</dbReference>
<keyword evidence="2" id="KW-0472">Membrane</keyword>
<feature type="region of interest" description="Disordered" evidence="1">
    <location>
        <begin position="1303"/>
        <end position="1398"/>
    </location>
</feature>
<reference evidence="5" key="1">
    <citation type="journal article" date="2019" name="Int. J. Syst. Evol. Microbiol.">
        <title>The Global Catalogue of Microorganisms (GCM) 10K type strain sequencing project: providing services to taxonomists for standard genome sequencing and annotation.</title>
        <authorList>
            <consortium name="The Broad Institute Genomics Platform"/>
            <consortium name="The Broad Institute Genome Sequencing Center for Infectious Disease"/>
            <person name="Wu L."/>
            <person name="Ma J."/>
        </authorList>
    </citation>
    <scope>NUCLEOTIDE SEQUENCE [LARGE SCALE GENOMIC DNA]</scope>
    <source>
        <strain evidence="5">JCM 19134</strain>
    </source>
</reference>